<dbReference type="SUPFAM" id="SSF47323">
    <property type="entry name" value="Anticodon-binding domain of a subclass of class I aminoacyl-tRNA synthetases"/>
    <property type="match status" value="1"/>
</dbReference>
<feature type="short sequence motif" description="'HIGH' region" evidence="11">
    <location>
        <begin position="131"/>
        <end position="141"/>
    </location>
</feature>
<dbReference type="OrthoDB" id="9805987at2"/>
<evidence type="ECO:0000256" key="2">
    <source>
        <dbReference type="ARBA" id="ARBA00005594"/>
    </source>
</evidence>
<dbReference type="SUPFAM" id="SSF52374">
    <property type="entry name" value="Nucleotidylyl transferase"/>
    <property type="match status" value="1"/>
</dbReference>
<dbReference type="GO" id="GO:0006420">
    <property type="term" value="P:arginyl-tRNA aminoacylation"/>
    <property type="evidence" value="ECO:0007669"/>
    <property type="project" value="UniProtKB-UniRule"/>
</dbReference>
<protein>
    <recommendedName>
        <fullName evidence="11">Arginine--tRNA ligase</fullName>
        <ecNumber evidence="11">6.1.1.19</ecNumber>
    </recommendedName>
    <alternativeName>
        <fullName evidence="11">Arginyl-tRNA synthetase</fullName>
        <shortName evidence="11">ArgRS</shortName>
    </alternativeName>
</protein>
<dbReference type="SUPFAM" id="SSF55190">
    <property type="entry name" value="Arginyl-tRNA synthetase (ArgRS), N-terminal 'additional' domain"/>
    <property type="match status" value="1"/>
</dbReference>
<evidence type="ECO:0000256" key="8">
    <source>
        <dbReference type="ARBA" id="ARBA00022917"/>
    </source>
</evidence>
<dbReference type="InterPro" id="IPR036695">
    <property type="entry name" value="Arg-tRNA-synth_N_sf"/>
</dbReference>
<evidence type="ECO:0000259" key="14">
    <source>
        <dbReference type="SMART" id="SM01016"/>
    </source>
</evidence>
<evidence type="ECO:0000256" key="1">
    <source>
        <dbReference type="ARBA" id="ARBA00004496"/>
    </source>
</evidence>
<proteinExistence type="inferred from homology"/>
<comment type="caution">
    <text evidence="15">The sequence shown here is derived from an EMBL/GenBank/DDBJ whole genome shotgun (WGS) entry which is preliminary data.</text>
</comment>
<gene>
    <name evidence="11 15" type="primary">argS</name>
    <name evidence="15" type="ORF">LNTAR_15682</name>
</gene>
<sequence>MKSLLAQLRDKVSLAVSAVAGDIEIKGAILVPSQNPKFGDYQCNVSMELAGKLGKARGEKVNPRQVATAIMEKLEVSELSEEPEIAGPGFINFKLKNDVLADYAITMLRDERLGIAKVANPERVLVDFSGPNLAKEMHVGHLRSTIIGDSVARFMEFEGHEVLRMNHVGDWGTQFGMLIQFIRTTRPGALENPENFEIADLEDFYREAKKMFDESDEFKDAARRAVVDLQSGDEATLAVWKVFCEESLKHCHEIYGQLDIKISDRGESAYNDMLKDVVEDLKSAGKAEQTEGAWGVFLDGYKNKDDEPLPTIVQKSDGGYIYATTDLAAIRYRFAEQKTDKLIYVTDARQKTHFDQVFEISELMDWAPKDSMRHIGFGMMLGADGKPFKTRTGGTVKLKDLLAEAESRAGELARELTPGLSEEEYKEIAFAAGLGGVKYSDLSHGVATDYKFDWNKMLATDGNTAIYILMTFARTRGLSRKAGVDVDSLVDATDLARLTEEQEIKLIKKIASTPDVWQGVVRDLAPHLLLNHLYELARDFGSFWNSCPIMKLEDEELKQSRLALAGGVGRVLKWGLSMVGIQTLDKL</sequence>
<dbReference type="HAMAP" id="MF_00123">
    <property type="entry name" value="Arg_tRNA_synth"/>
    <property type="match status" value="1"/>
</dbReference>
<comment type="subcellular location">
    <subcellularLocation>
        <location evidence="1 11">Cytoplasm</location>
    </subcellularLocation>
</comment>
<dbReference type="EC" id="6.1.1.19" evidence="11"/>
<dbReference type="InterPro" id="IPR008909">
    <property type="entry name" value="DALR_anticod-bd"/>
</dbReference>
<dbReference type="GO" id="GO:0004814">
    <property type="term" value="F:arginine-tRNA ligase activity"/>
    <property type="evidence" value="ECO:0007669"/>
    <property type="project" value="UniProtKB-UniRule"/>
</dbReference>
<evidence type="ECO:0000256" key="9">
    <source>
        <dbReference type="ARBA" id="ARBA00023146"/>
    </source>
</evidence>
<dbReference type="PROSITE" id="PS00178">
    <property type="entry name" value="AA_TRNA_LIGASE_I"/>
    <property type="match status" value="1"/>
</dbReference>
<dbReference type="PANTHER" id="PTHR11956">
    <property type="entry name" value="ARGINYL-TRNA SYNTHETASE"/>
    <property type="match status" value="1"/>
</dbReference>
<dbReference type="Gene3D" id="3.30.1360.70">
    <property type="entry name" value="Arginyl tRNA synthetase N-terminal domain"/>
    <property type="match status" value="1"/>
</dbReference>
<dbReference type="FunFam" id="3.40.50.620:FF:000030">
    <property type="entry name" value="Arginine--tRNA ligase"/>
    <property type="match status" value="1"/>
</dbReference>
<keyword evidence="8 11" id="KW-0648">Protein biosynthesis</keyword>
<accession>A6DMD4</accession>
<feature type="domain" description="DALR anticodon binding" evidence="13">
    <location>
        <begin position="468"/>
        <end position="587"/>
    </location>
</feature>
<dbReference type="InterPro" id="IPR001412">
    <property type="entry name" value="aa-tRNA-synth_I_CS"/>
</dbReference>
<comment type="catalytic activity">
    <reaction evidence="10 11">
        <text>tRNA(Arg) + L-arginine + ATP = L-arginyl-tRNA(Arg) + AMP + diphosphate</text>
        <dbReference type="Rhea" id="RHEA:20301"/>
        <dbReference type="Rhea" id="RHEA-COMP:9658"/>
        <dbReference type="Rhea" id="RHEA-COMP:9673"/>
        <dbReference type="ChEBI" id="CHEBI:30616"/>
        <dbReference type="ChEBI" id="CHEBI:32682"/>
        <dbReference type="ChEBI" id="CHEBI:33019"/>
        <dbReference type="ChEBI" id="CHEBI:78442"/>
        <dbReference type="ChEBI" id="CHEBI:78513"/>
        <dbReference type="ChEBI" id="CHEBI:456215"/>
        <dbReference type="EC" id="6.1.1.19"/>
    </reaction>
</comment>
<evidence type="ECO:0000256" key="4">
    <source>
        <dbReference type="ARBA" id="ARBA00022490"/>
    </source>
</evidence>
<dbReference type="NCBIfam" id="TIGR00456">
    <property type="entry name" value="argS"/>
    <property type="match status" value="1"/>
</dbReference>
<keyword evidence="5 11" id="KW-0436">Ligase</keyword>
<evidence type="ECO:0000256" key="10">
    <source>
        <dbReference type="ARBA" id="ARBA00049339"/>
    </source>
</evidence>
<comment type="similarity">
    <text evidence="2 11 12">Belongs to the class-I aminoacyl-tRNA synthetase family.</text>
</comment>
<dbReference type="eggNOG" id="COG0018">
    <property type="taxonomic scope" value="Bacteria"/>
</dbReference>
<dbReference type="InterPro" id="IPR014729">
    <property type="entry name" value="Rossmann-like_a/b/a_fold"/>
</dbReference>
<dbReference type="SMART" id="SM01016">
    <property type="entry name" value="Arg_tRNA_synt_N"/>
    <property type="match status" value="1"/>
</dbReference>
<evidence type="ECO:0000256" key="7">
    <source>
        <dbReference type="ARBA" id="ARBA00022840"/>
    </source>
</evidence>
<reference evidence="15 16" key="1">
    <citation type="journal article" date="2010" name="J. Bacteriol.">
        <title>Genome sequence of Lentisphaera araneosa HTCC2155T, the type species of the order Lentisphaerales in the phylum Lentisphaerae.</title>
        <authorList>
            <person name="Thrash J.C."/>
            <person name="Cho J.C."/>
            <person name="Vergin K.L."/>
            <person name="Morris R.M."/>
            <person name="Giovannoni S.J."/>
        </authorList>
    </citation>
    <scope>NUCLEOTIDE SEQUENCE [LARGE SCALE GENOMIC DNA]</scope>
    <source>
        <strain evidence="15 16">HTCC2155</strain>
    </source>
</reference>
<name>A6DMD4_9BACT</name>
<dbReference type="InterPro" id="IPR005148">
    <property type="entry name" value="Arg-tRNA-synth_N"/>
</dbReference>
<evidence type="ECO:0000256" key="6">
    <source>
        <dbReference type="ARBA" id="ARBA00022741"/>
    </source>
</evidence>
<dbReference type="Gene3D" id="3.40.50.620">
    <property type="entry name" value="HUPs"/>
    <property type="match status" value="1"/>
</dbReference>
<dbReference type="CDD" id="cd00671">
    <property type="entry name" value="ArgRS_core"/>
    <property type="match status" value="1"/>
</dbReference>
<dbReference type="Gene3D" id="1.10.730.10">
    <property type="entry name" value="Isoleucyl-tRNA Synthetase, Domain 1"/>
    <property type="match status" value="1"/>
</dbReference>
<dbReference type="InterPro" id="IPR035684">
    <property type="entry name" value="ArgRS_core"/>
</dbReference>
<evidence type="ECO:0000256" key="12">
    <source>
        <dbReference type="RuleBase" id="RU363038"/>
    </source>
</evidence>
<dbReference type="EMBL" id="ABCK01000011">
    <property type="protein sequence ID" value="EDM27124.1"/>
    <property type="molecule type" value="Genomic_DNA"/>
</dbReference>
<dbReference type="Pfam" id="PF03485">
    <property type="entry name" value="Arg_tRNA_synt_N"/>
    <property type="match status" value="1"/>
</dbReference>
<feature type="domain" description="Arginyl tRNA synthetase N-terminal" evidence="14">
    <location>
        <begin position="6"/>
        <end position="95"/>
    </location>
</feature>
<evidence type="ECO:0000259" key="13">
    <source>
        <dbReference type="SMART" id="SM00836"/>
    </source>
</evidence>
<organism evidence="15 16">
    <name type="scientific">Lentisphaera araneosa HTCC2155</name>
    <dbReference type="NCBI Taxonomy" id="313628"/>
    <lineage>
        <taxon>Bacteria</taxon>
        <taxon>Pseudomonadati</taxon>
        <taxon>Lentisphaerota</taxon>
        <taxon>Lentisphaeria</taxon>
        <taxon>Lentisphaerales</taxon>
        <taxon>Lentisphaeraceae</taxon>
        <taxon>Lentisphaera</taxon>
    </lineage>
</organism>
<evidence type="ECO:0000256" key="5">
    <source>
        <dbReference type="ARBA" id="ARBA00022598"/>
    </source>
</evidence>
<keyword evidence="9 11" id="KW-0030">Aminoacyl-tRNA synthetase</keyword>
<dbReference type="SMART" id="SM00836">
    <property type="entry name" value="DALR_1"/>
    <property type="match status" value="1"/>
</dbReference>
<dbReference type="Proteomes" id="UP000004947">
    <property type="component" value="Unassembled WGS sequence"/>
</dbReference>
<evidence type="ECO:0000256" key="3">
    <source>
        <dbReference type="ARBA" id="ARBA00011245"/>
    </source>
</evidence>
<dbReference type="PRINTS" id="PR01038">
    <property type="entry name" value="TRNASYNTHARG"/>
</dbReference>
<dbReference type="STRING" id="313628.LNTAR_15682"/>
<evidence type="ECO:0000313" key="15">
    <source>
        <dbReference type="EMBL" id="EDM27124.1"/>
    </source>
</evidence>
<dbReference type="InterPro" id="IPR001278">
    <property type="entry name" value="Arg-tRNA-ligase"/>
</dbReference>
<dbReference type="PANTHER" id="PTHR11956:SF5">
    <property type="entry name" value="ARGININE--TRNA LIGASE, CYTOPLASMIC"/>
    <property type="match status" value="1"/>
</dbReference>
<keyword evidence="16" id="KW-1185">Reference proteome</keyword>
<dbReference type="GO" id="GO:0005524">
    <property type="term" value="F:ATP binding"/>
    <property type="evidence" value="ECO:0007669"/>
    <property type="project" value="UniProtKB-UniRule"/>
</dbReference>
<keyword evidence="4 11" id="KW-0963">Cytoplasm</keyword>
<dbReference type="GO" id="GO:0005737">
    <property type="term" value="C:cytoplasm"/>
    <property type="evidence" value="ECO:0007669"/>
    <property type="project" value="UniProtKB-SubCell"/>
</dbReference>
<dbReference type="Pfam" id="PF00750">
    <property type="entry name" value="tRNA-synt_1d"/>
    <property type="match status" value="1"/>
</dbReference>
<evidence type="ECO:0000313" key="16">
    <source>
        <dbReference type="Proteomes" id="UP000004947"/>
    </source>
</evidence>
<comment type="subunit">
    <text evidence="3 11">Monomer.</text>
</comment>
<dbReference type="InterPro" id="IPR009080">
    <property type="entry name" value="tRNAsynth_Ia_anticodon-bd"/>
</dbReference>
<keyword evidence="7 11" id="KW-0067">ATP-binding</keyword>
<dbReference type="AlphaFoldDB" id="A6DMD4"/>
<dbReference type="Pfam" id="PF05746">
    <property type="entry name" value="DALR_1"/>
    <property type="match status" value="1"/>
</dbReference>
<dbReference type="RefSeq" id="WP_007279032.1">
    <property type="nucleotide sequence ID" value="NZ_ABCK01000011.1"/>
</dbReference>
<evidence type="ECO:0000256" key="11">
    <source>
        <dbReference type="HAMAP-Rule" id="MF_00123"/>
    </source>
</evidence>
<keyword evidence="6 11" id="KW-0547">Nucleotide-binding</keyword>